<accession>A0A918PND5</accession>
<reference evidence="3" key="1">
    <citation type="journal article" date="2014" name="Int. J. Syst. Evol. Microbiol.">
        <title>Complete genome sequence of Corynebacterium casei LMG S-19264T (=DSM 44701T), isolated from a smear-ripened cheese.</title>
        <authorList>
            <consortium name="US DOE Joint Genome Institute (JGI-PGF)"/>
            <person name="Walter F."/>
            <person name="Albersmeier A."/>
            <person name="Kalinowski J."/>
            <person name="Ruckert C."/>
        </authorList>
    </citation>
    <scope>NUCLEOTIDE SEQUENCE</scope>
    <source>
        <strain evidence="3">JCM 4815</strain>
    </source>
</reference>
<comment type="caution">
    <text evidence="3">The sequence shown here is derived from an EMBL/GenBank/DDBJ whole genome shotgun (WGS) entry which is preliminary data.</text>
</comment>
<feature type="compositionally biased region" description="Pro residues" evidence="1">
    <location>
        <begin position="206"/>
        <end position="219"/>
    </location>
</feature>
<gene>
    <name evidence="3" type="ORF">GCM10010365_41030</name>
</gene>
<feature type="compositionally biased region" description="Low complexity" evidence="1">
    <location>
        <begin position="127"/>
        <end position="171"/>
    </location>
</feature>
<protein>
    <recommendedName>
        <fullName evidence="2">Roadblock/LAMTOR2 domain-containing protein</fullName>
    </recommendedName>
</protein>
<sequence>MAAEAEVLDELHRLRARVPQLTGALAASVDGLLLAQDTSGVEPEGVAALTASVLGVAVRMADATGQGGFRELLVRGANGYVATYAAGSAAVLTLLAEDRINVGRLHLEGRRAGIRIGELVDAAAARADPPTRTAGAGTRAGARTGTRTGSRTGTGTRAAIADGTADATADGTGAGAGAGTRATPARTKAGSPTAGTAGTAATAPATPAPNPSPTDPPTPAKTSTTNTTNTTDTRSATPRTRPARTTTHASPKKTPTTPTPSES</sequence>
<dbReference type="Gene3D" id="3.30.450.30">
    <property type="entry name" value="Dynein light chain 2a, cytoplasmic"/>
    <property type="match status" value="1"/>
</dbReference>
<feature type="domain" description="Roadblock/LAMTOR2" evidence="2">
    <location>
        <begin position="8"/>
        <end position="96"/>
    </location>
</feature>
<evidence type="ECO:0000313" key="4">
    <source>
        <dbReference type="Proteomes" id="UP000622166"/>
    </source>
</evidence>
<name>A0A918PND5_9ACTN</name>
<dbReference type="SMART" id="SM00960">
    <property type="entry name" value="Robl_LC7"/>
    <property type="match status" value="1"/>
</dbReference>
<dbReference type="AlphaFoldDB" id="A0A918PND5"/>
<dbReference type="Proteomes" id="UP000622166">
    <property type="component" value="Unassembled WGS sequence"/>
</dbReference>
<dbReference type="InterPro" id="IPR004942">
    <property type="entry name" value="Roadblock/LAMTOR2_dom"/>
</dbReference>
<feature type="compositionally biased region" description="Low complexity" evidence="1">
    <location>
        <begin position="220"/>
        <end position="263"/>
    </location>
</feature>
<evidence type="ECO:0000256" key="1">
    <source>
        <dbReference type="SAM" id="MobiDB-lite"/>
    </source>
</evidence>
<evidence type="ECO:0000313" key="3">
    <source>
        <dbReference type="EMBL" id="GGZ16790.1"/>
    </source>
</evidence>
<dbReference type="RefSeq" id="WP_373299545.1">
    <property type="nucleotide sequence ID" value="NZ_BMVW01000007.1"/>
</dbReference>
<proteinExistence type="predicted"/>
<organism evidence="3 4">
    <name type="scientific">Streptomyces poonensis</name>
    <dbReference type="NCBI Taxonomy" id="68255"/>
    <lineage>
        <taxon>Bacteria</taxon>
        <taxon>Bacillati</taxon>
        <taxon>Actinomycetota</taxon>
        <taxon>Actinomycetes</taxon>
        <taxon>Kitasatosporales</taxon>
        <taxon>Streptomycetaceae</taxon>
        <taxon>Streptomyces</taxon>
    </lineage>
</organism>
<dbReference type="EMBL" id="BMVW01000007">
    <property type="protein sequence ID" value="GGZ16790.1"/>
    <property type="molecule type" value="Genomic_DNA"/>
</dbReference>
<feature type="region of interest" description="Disordered" evidence="1">
    <location>
        <begin position="127"/>
        <end position="263"/>
    </location>
</feature>
<dbReference type="Pfam" id="PF03259">
    <property type="entry name" value="Robl_LC7"/>
    <property type="match status" value="1"/>
</dbReference>
<dbReference type="SUPFAM" id="SSF103196">
    <property type="entry name" value="Roadblock/LC7 domain"/>
    <property type="match status" value="1"/>
</dbReference>
<reference evidence="3" key="2">
    <citation type="submission" date="2020-09" db="EMBL/GenBank/DDBJ databases">
        <authorList>
            <person name="Sun Q."/>
            <person name="Ohkuma M."/>
        </authorList>
    </citation>
    <scope>NUCLEOTIDE SEQUENCE</scope>
    <source>
        <strain evidence="3">JCM 4815</strain>
    </source>
</reference>
<keyword evidence="4" id="KW-1185">Reference proteome</keyword>
<evidence type="ECO:0000259" key="2">
    <source>
        <dbReference type="SMART" id="SM00960"/>
    </source>
</evidence>
<feature type="compositionally biased region" description="Low complexity" evidence="1">
    <location>
        <begin position="179"/>
        <end position="205"/>
    </location>
</feature>